<evidence type="ECO:0000256" key="2">
    <source>
        <dbReference type="ARBA" id="ARBA00023295"/>
    </source>
</evidence>
<dbReference type="InterPro" id="IPR019492">
    <property type="entry name" value="Cyclo-malto-dextrinase_C"/>
</dbReference>
<evidence type="ECO:0000256" key="1">
    <source>
        <dbReference type="ARBA" id="ARBA00022801"/>
    </source>
</evidence>
<dbReference type="InterPro" id="IPR017853">
    <property type="entry name" value="GH"/>
</dbReference>
<keyword evidence="1" id="KW-0378">Hydrolase</keyword>
<feature type="domain" description="Glycosyl hydrolase family 13 catalytic" evidence="3">
    <location>
        <begin position="6"/>
        <end position="376"/>
    </location>
</feature>
<gene>
    <name evidence="4" type="ORF">METZ01_LOCUS128915</name>
</gene>
<keyword evidence="2" id="KW-0326">Glycosidase</keyword>
<name>A0A381YHL8_9ZZZZ</name>
<dbReference type="InterPro" id="IPR006047">
    <property type="entry name" value="GH13_cat_dom"/>
</dbReference>
<dbReference type="AlphaFoldDB" id="A0A381YHL8"/>
<dbReference type="Gene3D" id="3.20.20.80">
    <property type="entry name" value="Glycosidases"/>
    <property type="match status" value="1"/>
</dbReference>
<dbReference type="Gene3D" id="2.60.40.1180">
    <property type="entry name" value="Golgi alpha-mannosidase II"/>
    <property type="match status" value="1"/>
</dbReference>
<dbReference type="PANTHER" id="PTHR10357:SF210">
    <property type="entry name" value="MALTODEXTRIN GLUCOSIDASE"/>
    <property type="match status" value="1"/>
</dbReference>
<dbReference type="SUPFAM" id="SSF51011">
    <property type="entry name" value="Glycosyl hydrolase domain"/>
    <property type="match status" value="1"/>
</dbReference>
<accession>A0A381YHL8</accession>
<protein>
    <recommendedName>
        <fullName evidence="3">Glycosyl hydrolase family 13 catalytic domain-containing protein</fullName>
    </recommendedName>
</protein>
<dbReference type="EMBL" id="UINC01018169">
    <property type="protein sequence ID" value="SVA76061.1"/>
    <property type="molecule type" value="Genomic_DNA"/>
</dbReference>
<dbReference type="CDD" id="cd11340">
    <property type="entry name" value="AmyAc_bac_CMD_like_3"/>
    <property type="match status" value="1"/>
</dbReference>
<dbReference type="Pfam" id="PF10438">
    <property type="entry name" value="Cyc-maltodext_C"/>
    <property type="match status" value="1"/>
</dbReference>
<proteinExistence type="predicted"/>
<sequence>KESSDRGNKDGRHGGDIQGIIGHLDYIEKMGFTQIWLNPVLENDQQRYSYHGYSTTNYYNIDPRFGSNEVYKELSSKAKLRDIGLIMDLILNHIGSEHWWMKDMPSEDWINNNGDFVRSNHIHESVHDPYLTKSQKDLFSSGWFVKTMPDLNQNNKFLENYLIQNSIWWIEYADLSGFRIDTYPYIDKNFLSVWSERIATEYPNFNFVGEEWSSNITMVSYWQQGSNRYDDYRSFIPSMMDFPLQEALVNSLLSKETWETGIKDLYKVLANDYLYGNPYNLVVFAGNHDMTRIFSQLNEDMDLYKMAMTYIYTTRGIPQVYYGTEILMEGPADHGTLRADFPGGWNNDKVNAFKGSGLKNEQKDAQSFTKKLLNWRKESLPVTQGKFIHFYPSGGVYIYFRKYEDELVMVLMNNNNKTKNISTDRFFELLADKKQGISIVGNKVYDLTTKINLPGKSALILEIH</sequence>
<dbReference type="Pfam" id="PF00128">
    <property type="entry name" value="Alpha-amylase"/>
    <property type="match status" value="1"/>
</dbReference>
<evidence type="ECO:0000313" key="4">
    <source>
        <dbReference type="EMBL" id="SVA76061.1"/>
    </source>
</evidence>
<dbReference type="PANTHER" id="PTHR10357">
    <property type="entry name" value="ALPHA-AMYLASE FAMILY MEMBER"/>
    <property type="match status" value="1"/>
</dbReference>
<dbReference type="InterPro" id="IPR013780">
    <property type="entry name" value="Glyco_hydro_b"/>
</dbReference>
<reference evidence="4" key="1">
    <citation type="submission" date="2018-05" db="EMBL/GenBank/DDBJ databases">
        <authorList>
            <person name="Lanie J.A."/>
            <person name="Ng W.-L."/>
            <person name="Kazmierczak K.M."/>
            <person name="Andrzejewski T.M."/>
            <person name="Davidsen T.M."/>
            <person name="Wayne K.J."/>
            <person name="Tettelin H."/>
            <person name="Glass J.I."/>
            <person name="Rusch D."/>
            <person name="Podicherti R."/>
            <person name="Tsui H.-C.T."/>
            <person name="Winkler M.E."/>
        </authorList>
    </citation>
    <scope>NUCLEOTIDE SEQUENCE</scope>
</reference>
<dbReference type="GO" id="GO:0005975">
    <property type="term" value="P:carbohydrate metabolic process"/>
    <property type="evidence" value="ECO:0007669"/>
    <property type="project" value="InterPro"/>
</dbReference>
<dbReference type="SMART" id="SM00642">
    <property type="entry name" value="Aamy"/>
    <property type="match status" value="1"/>
</dbReference>
<dbReference type="SUPFAM" id="SSF51445">
    <property type="entry name" value="(Trans)glycosidases"/>
    <property type="match status" value="1"/>
</dbReference>
<feature type="non-terminal residue" evidence="4">
    <location>
        <position position="1"/>
    </location>
</feature>
<organism evidence="4">
    <name type="scientific">marine metagenome</name>
    <dbReference type="NCBI Taxonomy" id="408172"/>
    <lineage>
        <taxon>unclassified sequences</taxon>
        <taxon>metagenomes</taxon>
        <taxon>ecological metagenomes</taxon>
    </lineage>
</organism>
<dbReference type="GO" id="GO:0016798">
    <property type="term" value="F:hydrolase activity, acting on glycosyl bonds"/>
    <property type="evidence" value="ECO:0007669"/>
    <property type="project" value="UniProtKB-KW"/>
</dbReference>
<evidence type="ECO:0000259" key="3">
    <source>
        <dbReference type="SMART" id="SM00642"/>
    </source>
</evidence>